<evidence type="ECO:0000313" key="2">
    <source>
        <dbReference type="Proteomes" id="UP000000752"/>
    </source>
</evidence>
<dbReference type="BRENDA" id="3.5.1.105">
    <property type="organism ID" value="5244"/>
</dbReference>
<dbReference type="AlphaFoldDB" id="O58235"/>
<feature type="binding site" evidence="3 4">
    <location>
        <position position="44"/>
    </location>
    <ligand>
        <name>Zn(2+)</name>
        <dbReference type="ChEBI" id="CHEBI:29105"/>
    </ligand>
</feature>
<proteinExistence type="evidence at protein level"/>
<dbReference type="PDBsum" id="3WL3"/>
<keyword evidence="3 4" id="KW-0862">Zinc</keyword>
<dbReference type="DNASU" id="1444390"/>
<dbReference type="KEGG" id="pho:PH0499"/>
<accession>O58235</accession>
<dbReference type="PDB" id="3WE7">
    <property type="method" value="X-ray"/>
    <property type="resolution" value="1.55 A"/>
    <property type="chains" value="A/B/C=1-272"/>
</dbReference>
<feature type="binding site" evidence="3 4">
    <location>
        <position position="155"/>
    </location>
    <ligand>
        <name>Zn(2+)</name>
        <dbReference type="ChEBI" id="CHEBI:29105"/>
    </ligand>
</feature>
<gene>
    <name evidence="1" type="ordered locus">PH0499</name>
</gene>
<dbReference type="EMBL" id="BA000001">
    <property type="protein sequence ID" value="BAA29587.1"/>
    <property type="molecule type" value="Genomic_DNA"/>
</dbReference>
<evidence type="ECO:0007829" key="5">
    <source>
        <dbReference type="PDB" id="5B2E"/>
    </source>
</evidence>
<reference evidence="1 2" key="1">
    <citation type="journal article" date="1998" name="DNA Res.">
        <title>Complete sequence and gene organization of the genome of a hyper-thermophilic archaebacterium, Pyrococcus horikoshii OT3.</title>
        <authorList>
            <person name="Kawarabayasi Y."/>
            <person name="Sawada M."/>
            <person name="Horikawa H."/>
            <person name="Haikawa Y."/>
            <person name="Hino Y."/>
            <person name="Yamamoto S."/>
            <person name="Sekine M."/>
            <person name="Baba S."/>
            <person name="Kosugi H."/>
            <person name="Hosoyama A."/>
            <person name="Nagai Y."/>
            <person name="Sakai M."/>
            <person name="Ogura K."/>
            <person name="Otuka R."/>
            <person name="Nakazawa H."/>
            <person name="Takamiya M."/>
            <person name="Ohfuku Y."/>
            <person name="Funahashi T."/>
            <person name="Tanaka T."/>
            <person name="Kudoh Y."/>
            <person name="Yamazaki J."/>
            <person name="Kushida N."/>
            <person name="Oguchi A."/>
            <person name="Aoki K."/>
            <person name="Nakamura Y."/>
            <person name="Robb T.F."/>
            <person name="Horikoshi K."/>
            <person name="Masuchi Y."/>
            <person name="Shizuya H."/>
            <person name="Kikuchi H."/>
        </authorList>
    </citation>
    <scope>NUCLEOTIDE SEQUENCE [LARGE SCALE GENOMIC DNA]</scope>
    <source>
        <strain evidence="2">ATCC 700860 / DSM 12428 / JCM 9974 / NBRC 100139 / OT-3</strain>
    </source>
</reference>
<dbReference type="PDBsum" id="5B2F"/>
<dbReference type="SUPFAM" id="SSF102588">
    <property type="entry name" value="LmbE-like"/>
    <property type="match status" value="1"/>
</dbReference>
<dbReference type="PANTHER" id="PTHR12993:SF11">
    <property type="entry name" value="N-ACETYLGLUCOSAMINYL-PHOSPHATIDYLINOSITOL DE-N-ACETYLASE"/>
    <property type="match status" value="1"/>
</dbReference>
<dbReference type="Proteomes" id="UP000000752">
    <property type="component" value="Chromosome"/>
</dbReference>
<protein>
    <recommendedName>
        <fullName evidence="7">Diacetylchitobiose deacetylase</fullName>
    </recommendedName>
</protein>
<feature type="disulfide bond" evidence="3">
    <location>
        <begin position="40"/>
        <end position="48"/>
    </location>
</feature>
<dbReference type="PDB" id="5B2F">
    <property type="method" value="X-ray"/>
    <property type="resolution" value="1.90 A"/>
    <property type="chains" value="A/B/C=1-272"/>
</dbReference>
<dbReference type="PANTHER" id="PTHR12993">
    <property type="entry name" value="N-ACETYLGLUCOSAMINYL-PHOSPHATIDYLINOSITOL DE-N-ACETYLASE-RELATED"/>
    <property type="match status" value="1"/>
</dbReference>
<evidence type="ECO:0007829" key="4">
    <source>
        <dbReference type="PDB" id="3WL3"/>
    </source>
</evidence>
<dbReference type="SMR" id="O58235"/>
<dbReference type="PIR" id="F71162">
    <property type="entry name" value="F71162"/>
</dbReference>
<reference evidence="3 4" key="2">
    <citation type="journal article" date="2014" name="FEBS J.">
        <title>Expression from engineered Escherichia coli chromosome and crystallographic study of archaeal N,N'-diacetylchitobiose deacetylase.</title>
        <authorList>
            <person name="Mine S."/>
            <person name="Niiyama M."/>
            <person name="Hashimoto W."/>
            <person name="Ikegami T."/>
            <person name="Koma D."/>
            <person name="Ohmoto T."/>
            <person name="Fukuda Y."/>
            <person name="Inoue T."/>
            <person name="Abe Y."/>
            <person name="Ueda T."/>
            <person name="Morita J."/>
            <person name="Uegaki K."/>
            <person name="Nakamura T."/>
        </authorList>
    </citation>
    <scope>X-RAY CRYSTALLOGRAPHY (1.55 ANGSTROMS) IN COMPLEX WITH ZN(2+)</scope>
    <scope>DISULFIDE BONDS</scope>
</reference>
<dbReference type="InterPro" id="IPR024078">
    <property type="entry name" value="LmbE-like_dom_sf"/>
</dbReference>
<evidence type="ECO:0000313" key="1">
    <source>
        <dbReference type="EMBL" id="BAA29587.1"/>
    </source>
</evidence>
<evidence type="ECO:0007829" key="6">
    <source>
        <dbReference type="PDB" id="5B2F"/>
    </source>
</evidence>
<dbReference type="Gene3D" id="3.40.50.10320">
    <property type="entry name" value="LmbE-like"/>
    <property type="match status" value="1"/>
</dbReference>
<sequence>MVVNMFEDIDTFEEAFNKLLREVLEFDLQNPFKDAKKVLCIEPHPDDCVIGMGGTIKKLSDMGVEVIYVCMTDGYMGTTDESLSGHELAAIRRKEEEESARLLGVKKIYWLNYRDTELPYSREVRKDLTKILRKEQPDGVFAPDPWLPYESHPDHRRTGFLAIESVAFSQLPNFSNTDLDIGLNPYNSGSFIALYYTHKPNYIVDITDLMELKLKAIRVHRSQFPDDIWEKWEPFLRTIAMFYGEKIGVRYGEGFRIMPGLFYHITPFTDLI</sequence>
<dbReference type="BRENDA" id="3.5.1.136">
    <property type="organism ID" value="5243"/>
</dbReference>
<dbReference type="InterPro" id="IPR003737">
    <property type="entry name" value="GlcNAc_PI_deacetylase-related"/>
</dbReference>
<dbReference type="EvolutionaryTrace" id="O58235"/>
<name>O58235_PYRHO</name>
<dbReference type="PDBsum" id="3WE7"/>
<evidence type="ECO:0008006" key="7">
    <source>
        <dbReference type="Google" id="ProtNLM"/>
    </source>
</evidence>
<dbReference type="eggNOG" id="arCOG03460">
    <property type="taxonomic scope" value="Archaea"/>
</dbReference>
<dbReference type="GO" id="GO:0046872">
    <property type="term" value="F:metal ion binding"/>
    <property type="evidence" value="ECO:0007669"/>
    <property type="project" value="UniProtKB-KW"/>
</dbReference>
<dbReference type="PDB" id="5B2E">
    <property type="method" value="X-ray"/>
    <property type="resolution" value="1.80 A"/>
    <property type="chains" value="A/B/C=1-272"/>
</dbReference>
<organism evidence="1 2">
    <name type="scientific">Pyrococcus horikoshii (strain ATCC 700860 / DSM 12428 / JCM 9974 / NBRC 100139 / OT-3)</name>
    <dbReference type="NCBI Taxonomy" id="70601"/>
    <lineage>
        <taxon>Archaea</taxon>
        <taxon>Methanobacteriati</taxon>
        <taxon>Methanobacteriota</taxon>
        <taxon>Thermococci</taxon>
        <taxon>Thermococcales</taxon>
        <taxon>Thermococcaceae</taxon>
        <taxon>Pyrococcus</taxon>
    </lineage>
</organism>
<keyword evidence="3 4" id="KW-0479">Metal-binding</keyword>
<reference evidence="5 6" key="3">
    <citation type="journal article" date="2016" name="J. Struct. Biol.">
        <title>Substrate recognition of N,N'-diacetylchitobiose deacetylase from Pyrococcus horikoshii.</title>
        <authorList>
            <person name="Nakamura T."/>
            <person name="Yonezawa Y."/>
            <person name="Tsuchiya Y."/>
            <person name="Niiyama M."/>
            <person name="Ida K."/>
            <person name="Oshima M."/>
            <person name="Morita J."/>
            <person name="Uegaki K."/>
        </authorList>
    </citation>
    <scope>X-RAY CRYSTALLOGRAPHY (1.80 ANGSTROMS) IN COMPLEX WITH ZN(2+)</scope>
</reference>
<dbReference type="BRENDA" id="3.5.1.33">
    <property type="organism ID" value="5244"/>
</dbReference>
<keyword evidence="2" id="KW-1185">Reference proteome</keyword>
<evidence type="ECO:0007829" key="3">
    <source>
        <dbReference type="PDB" id="3WE7"/>
    </source>
</evidence>
<keyword evidence="3 4" id="KW-0002">3D-structure</keyword>
<dbReference type="EnsemblBacteria" id="BAA29587">
    <property type="protein sequence ID" value="BAA29587"/>
    <property type="gene ID" value="BAA29587"/>
</dbReference>
<dbReference type="GO" id="GO:0016811">
    <property type="term" value="F:hydrolase activity, acting on carbon-nitrogen (but not peptide) bonds, in linear amides"/>
    <property type="evidence" value="ECO:0007669"/>
    <property type="project" value="TreeGrafter"/>
</dbReference>
<dbReference type="PDB" id="3WL3">
    <property type="method" value="X-ray"/>
    <property type="resolution" value="2.00 A"/>
    <property type="chains" value="A/B/C=1-272"/>
</dbReference>
<feature type="binding site" evidence="3 4">
    <location>
        <position position="47"/>
    </location>
    <ligand>
        <name>Zn(2+)</name>
        <dbReference type="ChEBI" id="CHEBI:29105"/>
    </ligand>
</feature>
<dbReference type="STRING" id="70601.gene:9377433"/>
<dbReference type="PDBsum" id="5B2E"/>
<dbReference type="Pfam" id="PF02585">
    <property type="entry name" value="PIG-L"/>
    <property type="match status" value="1"/>
</dbReference>